<evidence type="ECO:0000313" key="2">
    <source>
        <dbReference type="Proteomes" id="UP001151760"/>
    </source>
</evidence>
<dbReference type="Proteomes" id="UP001151760">
    <property type="component" value="Unassembled WGS sequence"/>
</dbReference>
<organism evidence="1 2">
    <name type="scientific">Tanacetum coccineum</name>
    <dbReference type="NCBI Taxonomy" id="301880"/>
    <lineage>
        <taxon>Eukaryota</taxon>
        <taxon>Viridiplantae</taxon>
        <taxon>Streptophyta</taxon>
        <taxon>Embryophyta</taxon>
        <taxon>Tracheophyta</taxon>
        <taxon>Spermatophyta</taxon>
        <taxon>Magnoliopsida</taxon>
        <taxon>eudicotyledons</taxon>
        <taxon>Gunneridae</taxon>
        <taxon>Pentapetalae</taxon>
        <taxon>asterids</taxon>
        <taxon>campanulids</taxon>
        <taxon>Asterales</taxon>
        <taxon>Asteraceae</taxon>
        <taxon>Asteroideae</taxon>
        <taxon>Anthemideae</taxon>
        <taxon>Anthemidinae</taxon>
        <taxon>Tanacetum</taxon>
    </lineage>
</organism>
<accession>A0ABQ5F1N1</accession>
<reference evidence="1" key="1">
    <citation type="journal article" date="2022" name="Int. J. Mol. Sci.">
        <title>Draft Genome of Tanacetum Coccineum: Genomic Comparison of Closely Related Tanacetum-Family Plants.</title>
        <authorList>
            <person name="Yamashiro T."/>
            <person name="Shiraishi A."/>
            <person name="Nakayama K."/>
            <person name="Satake H."/>
        </authorList>
    </citation>
    <scope>NUCLEOTIDE SEQUENCE</scope>
</reference>
<reference evidence="1" key="2">
    <citation type="submission" date="2022-01" db="EMBL/GenBank/DDBJ databases">
        <authorList>
            <person name="Yamashiro T."/>
            <person name="Shiraishi A."/>
            <person name="Satake H."/>
            <person name="Nakayama K."/>
        </authorList>
    </citation>
    <scope>NUCLEOTIDE SEQUENCE</scope>
</reference>
<name>A0ABQ5F1N1_9ASTR</name>
<sequence>MQTETIIFSYSAHSDSNEVRLVTREYRYTNEEAQSQIDLFTAIRLLENLGTLLDPSWSELELRLSGDKFLRCDLNEWGVQLFIRGLGGSRLTTSDKEVTKQDLLLKGGDRGACKLLGDVMVMLERISNKLREAVRIREGYFNELQISNNSNEVAKNIEIMRRMQIDDIQTASRLMLTTREMKTKVHGTDI</sequence>
<protein>
    <submittedName>
        <fullName evidence="1">Uncharacterized protein</fullName>
    </submittedName>
</protein>
<dbReference type="EMBL" id="BQNB010016892">
    <property type="protein sequence ID" value="GJT56978.1"/>
    <property type="molecule type" value="Genomic_DNA"/>
</dbReference>
<proteinExistence type="predicted"/>
<evidence type="ECO:0000313" key="1">
    <source>
        <dbReference type="EMBL" id="GJT56978.1"/>
    </source>
</evidence>
<keyword evidence="2" id="KW-1185">Reference proteome</keyword>
<gene>
    <name evidence="1" type="ORF">Tco_0992032</name>
</gene>
<comment type="caution">
    <text evidence="1">The sequence shown here is derived from an EMBL/GenBank/DDBJ whole genome shotgun (WGS) entry which is preliminary data.</text>
</comment>